<dbReference type="KEGG" id="isc:8036642"/>
<reference evidence="2" key="2">
    <citation type="submission" date="2020-05" db="UniProtKB">
        <authorList>
            <consortium name="EnsemblMetazoa"/>
        </authorList>
    </citation>
    <scope>IDENTIFICATION</scope>
    <source>
        <strain evidence="2">wikel</strain>
    </source>
</reference>
<sequence length="89" mass="10311">VQQQPVRIGLRPGLRGLQGRCGWIPGLLRLSGLRHSGFRRRSWRWLLNERCRQRPRLKQGTLGALKPLGCNFEGIRTEVYINEGINFFV</sequence>
<dbReference type="EnsemblMetazoa" id="ISCW021562-RA">
    <property type="protein sequence ID" value="ISCW021562-PA"/>
    <property type="gene ID" value="ISCW021562"/>
</dbReference>
<accession>B7Q6K1</accession>
<keyword evidence="3" id="KW-1185">Reference proteome</keyword>
<organism>
    <name type="scientific">Ixodes scapularis</name>
    <name type="common">Black-legged tick</name>
    <name type="synonym">Deer tick</name>
    <dbReference type="NCBI Taxonomy" id="6945"/>
    <lineage>
        <taxon>Eukaryota</taxon>
        <taxon>Metazoa</taxon>
        <taxon>Ecdysozoa</taxon>
        <taxon>Arthropoda</taxon>
        <taxon>Chelicerata</taxon>
        <taxon>Arachnida</taxon>
        <taxon>Acari</taxon>
        <taxon>Parasitiformes</taxon>
        <taxon>Ixodida</taxon>
        <taxon>Ixodoidea</taxon>
        <taxon>Ixodidae</taxon>
        <taxon>Ixodinae</taxon>
        <taxon>Ixodes</taxon>
    </lineage>
</organism>
<name>B7Q6K1_IXOSC</name>
<evidence type="ECO:0000313" key="1">
    <source>
        <dbReference type="EMBL" id="EEC14473.1"/>
    </source>
</evidence>
<dbReference type="Proteomes" id="UP000001555">
    <property type="component" value="Unassembled WGS sequence"/>
</dbReference>
<evidence type="ECO:0000313" key="2">
    <source>
        <dbReference type="EnsemblMetazoa" id="ISCW021562-PA"/>
    </source>
</evidence>
<reference evidence="1 3" key="1">
    <citation type="submission" date="2008-03" db="EMBL/GenBank/DDBJ databases">
        <title>Annotation of Ixodes scapularis.</title>
        <authorList>
            <consortium name="Ixodes scapularis Genome Project Consortium"/>
            <person name="Caler E."/>
            <person name="Hannick L.I."/>
            <person name="Bidwell S."/>
            <person name="Joardar V."/>
            <person name="Thiagarajan M."/>
            <person name="Amedeo P."/>
            <person name="Galinsky K.J."/>
            <person name="Schobel S."/>
            <person name="Inman J."/>
            <person name="Hostetler J."/>
            <person name="Miller J."/>
            <person name="Hammond M."/>
            <person name="Megy K."/>
            <person name="Lawson D."/>
            <person name="Kodira C."/>
            <person name="Sutton G."/>
            <person name="Meyer J."/>
            <person name="Hill C.A."/>
            <person name="Birren B."/>
            <person name="Nene V."/>
            <person name="Collins F."/>
            <person name="Alarcon-Chaidez F."/>
            <person name="Wikel S."/>
            <person name="Strausberg R."/>
        </authorList>
    </citation>
    <scope>NUCLEOTIDE SEQUENCE [LARGE SCALE GENOMIC DNA]</scope>
    <source>
        <strain evidence="3">Wikel</strain>
        <strain evidence="1">Wikel colony</strain>
    </source>
</reference>
<proteinExistence type="predicted"/>
<dbReference type="InParanoid" id="B7Q6K1"/>
<dbReference type="EMBL" id="DS868232">
    <property type="protein sequence ID" value="EEC14473.1"/>
    <property type="molecule type" value="Genomic_DNA"/>
</dbReference>
<dbReference type="VEuPathDB" id="VectorBase:ISCW021562"/>
<dbReference type="RefSeq" id="XP_002411984.2">
    <property type="nucleotide sequence ID" value="XM_002411939.5"/>
</dbReference>
<feature type="non-terminal residue" evidence="1">
    <location>
        <position position="89"/>
    </location>
</feature>
<evidence type="ECO:0000313" key="3">
    <source>
        <dbReference type="Proteomes" id="UP000001555"/>
    </source>
</evidence>
<dbReference type="AlphaFoldDB" id="B7Q6K1"/>
<protein>
    <submittedName>
        <fullName evidence="1 2">Uncharacterized protein</fullName>
    </submittedName>
</protein>
<dbReference type="PaxDb" id="6945-B7Q6K1"/>
<feature type="non-terminal residue" evidence="1">
    <location>
        <position position="1"/>
    </location>
</feature>
<dbReference type="VEuPathDB" id="VectorBase:ISCI021562"/>
<gene>
    <name evidence="2" type="primary">8036642</name>
    <name evidence="1" type="ORF">IscW_ISCW021562</name>
</gene>
<dbReference type="EMBL" id="ABJB010262733">
    <property type="status" value="NOT_ANNOTATED_CDS"/>
    <property type="molecule type" value="Genomic_DNA"/>
</dbReference>
<dbReference type="HOGENOM" id="CLU_2461073_0_0_1"/>